<dbReference type="EMBL" id="JAXOJX010000023">
    <property type="protein sequence ID" value="MDZ5457841.1"/>
    <property type="molecule type" value="Genomic_DNA"/>
</dbReference>
<protein>
    <recommendedName>
        <fullName evidence="5">Porin</fullName>
    </recommendedName>
</protein>
<proteinExistence type="predicted"/>
<evidence type="ECO:0000313" key="3">
    <source>
        <dbReference type="EMBL" id="MDZ5457841.1"/>
    </source>
</evidence>
<reference evidence="3 4" key="1">
    <citation type="submission" date="2023-11" db="EMBL/GenBank/DDBJ databases">
        <title>Draft genome of Azohydromonas lata strain H1 (DSM1123), a polyhydroxyalkanoate producer.</title>
        <authorList>
            <person name="Traversa D."/>
            <person name="D'Addabbo P."/>
            <person name="Pazzani C."/>
            <person name="Manzari C."/>
            <person name="Chiara M."/>
            <person name="Scrascia M."/>
        </authorList>
    </citation>
    <scope>NUCLEOTIDE SEQUENCE [LARGE SCALE GENOMIC DNA]</scope>
    <source>
        <strain evidence="3 4">H1</strain>
    </source>
</reference>
<keyword evidence="1" id="KW-0175">Coiled coil</keyword>
<dbReference type="Proteomes" id="UP001293718">
    <property type="component" value="Unassembled WGS sequence"/>
</dbReference>
<name>A0ABU5IFH3_9BURK</name>
<keyword evidence="2" id="KW-0732">Signal</keyword>
<gene>
    <name evidence="3" type="ORF">SM757_14780</name>
</gene>
<evidence type="ECO:0008006" key="5">
    <source>
        <dbReference type="Google" id="ProtNLM"/>
    </source>
</evidence>
<dbReference type="RefSeq" id="WP_066335719.1">
    <property type="nucleotide sequence ID" value="NZ_JAXOJX010000023.1"/>
</dbReference>
<dbReference type="InterPro" id="IPR023614">
    <property type="entry name" value="Porin_dom_sf"/>
</dbReference>
<feature type="coiled-coil region" evidence="1">
    <location>
        <begin position="30"/>
        <end position="57"/>
    </location>
</feature>
<feature type="chain" id="PRO_5047416175" description="Porin" evidence="2">
    <location>
        <begin position="26"/>
        <end position="439"/>
    </location>
</feature>
<evidence type="ECO:0000256" key="1">
    <source>
        <dbReference type="SAM" id="Coils"/>
    </source>
</evidence>
<sequence length="439" mass="46652">MKADTRFVLRPLAAALLLCCGLAHAQSAGESALMKRLDQLASELAAVKAELATLQQQQRATAAAPAPAAAPAAVPAAAPAGYAAAAPAAGEPATVITGYGEVNYNRYKNDAKKTEADLRRAVIGIQHRFDDKTKVVTELEVEHAVSSADDVGEVALEQAYVEHQFTDTWAGRAGLFLIPMGLLNENHEPTAYYGVERNFVETAIIPSTWREGGIQAVGSFDNGLTVQAGVSTGFNISGWSTEEGRESPLGTIHQEMAQARGRDLSLFGALNWRGVPGLLVGGGVFSGGASQAQTLNKSRVTLWDVHTRWTPGRWDLAAVYARGSISNSAALNTEFGFAGAAAPIPARFDGGYVQAAYKLWESGRYALKPFVRAERFNTGRRYAQGLGPAGAPNGLPAERVLTAGANFDIGSGVVLKADIQRFKQDKSMDRFDLGLGWSF</sequence>
<evidence type="ECO:0000313" key="4">
    <source>
        <dbReference type="Proteomes" id="UP001293718"/>
    </source>
</evidence>
<evidence type="ECO:0000256" key="2">
    <source>
        <dbReference type="SAM" id="SignalP"/>
    </source>
</evidence>
<dbReference type="Gene3D" id="2.40.160.10">
    <property type="entry name" value="Porin"/>
    <property type="match status" value="1"/>
</dbReference>
<dbReference type="SUPFAM" id="SSF56935">
    <property type="entry name" value="Porins"/>
    <property type="match status" value="1"/>
</dbReference>
<organism evidence="3 4">
    <name type="scientific">Azohydromonas lata</name>
    <dbReference type="NCBI Taxonomy" id="45677"/>
    <lineage>
        <taxon>Bacteria</taxon>
        <taxon>Pseudomonadati</taxon>
        <taxon>Pseudomonadota</taxon>
        <taxon>Betaproteobacteria</taxon>
        <taxon>Burkholderiales</taxon>
        <taxon>Sphaerotilaceae</taxon>
        <taxon>Azohydromonas</taxon>
    </lineage>
</organism>
<keyword evidence="4" id="KW-1185">Reference proteome</keyword>
<feature type="signal peptide" evidence="2">
    <location>
        <begin position="1"/>
        <end position="25"/>
    </location>
</feature>
<comment type="caution">
    <text evidence="3">The sequence shown here is derived from an EMBL/GenBank/DDBJ whole genome shotgun (WGS) entry which is preliminary data.</text>
</comment>
<accession>A0ABU5IFH3</accession>